<evidence type="ECO:0000313" key="9">
    <source>
        <dbReference type="EMBL" id="QKG78772.1"/>
    </source>
</evidence>
<dbReference type="KEGG" id="ttz:FHG85_00300"/>
<dbReference type="RefSeq" id="WP_173072288.1">
    <property type="nucleotide sequence ID" value="NZ_CP041345.1"/>
</dbReference>
<feature type="domain" description="RNA polymerase sigma factor 70 region 4 type 2" evidence="8">
    <location>
        <begin position="111"/>
        <end position="159"/>
    </location>
</feature>
<evidence type="ECO:0000313" key="10">
    <source>
        <dbReference type="Proteomes" id="UP000500961"/>
    </source>
</evidence>
<evidence type="ECO:0000256" key="5">
    <source>
        <dbReference type="ARBA" id="ARBA00023163"/>
    </source>
</evidence>
<dbReference type="Proteomes" id="UP000500961">
    <property type="component" value="Chromosome"/>
</dbReference>
<organism evidence="9 10">
    <name type="scientific">Tenuifilum thalassicum</name>
    <dbReference type="NCBI Taxonomy" id="2590900"/>
    <lineage>
        <taxon>Bacteria</taxon>
        <taxon>Pseudomonadati</taxon>
        <taxon>Bacteroidota</taxon>
        <taxon>Bacteroidia</taxon>
        <taxon>Bacteroidales</taxon>
        <taxon>Tenuifilaceae</taxon>
        <taxon>Tenuifilum</taxon>
    </lineage>
</organism>
<dbReference type="CDD" id="cd06171">
    <property type="entry name" value="Sigma70_r4"/>
    <property type="match status" value="1"/>
</dbReference>
<keyword evidence="5 6" id="KW-0804">Transcription</keyword>
<keyword evidence="10" id="KW-1185">Reference proteome</keyword>
<sequence length="176" mass="20767">MDINDFNQIFKRFQNMVYTIALRCTKNHDDALEIAQDVFLTVYQKYDDFRGDSKLSTWIYRIAVNKSLMHVRGRKYFSDLNDLPNEDYDFSTIENAIEQLKEQDRKLFVGKALSRLEPGYSVPLTLYYFEDLSVDEIAEIEQLSVSNVKVRLHRGRALLYAELEKMLKFETKSLLL</sequence>
<gene>
    <name evidence="9" type="ORF">FHG85_00300</name>
</gene>
<protein>
    <recommendedName>
        <fullName evidence="6">RNA polymerase sigma factor</fullName>
    </recommendedName>
</protein>
<evidence type="ECO:0000256" key="6">
    <source>
        <dbReference type="RuleBase" id="RU000716"/>
    </source>
</evidence>
<dbReference type="InterPro" id="IPR007627">
    <property type="entry name" value="RNA_pol_sigma70_r2"/>
</dbReference>
<dbReference type="InterPro" id="IPR013249">
    <property type="entry name" value="RNA_pol_sigma70_r4_t2"/>
</dbReference>
<evidence type="ECO:0000256" key="3">
    <source>
        <dbReference type="ARBA" id="ARBA00023082"/>
    </source>
</evidence>
<evidence type="ECO:0000259" key="7">
    <source>
        <dbReference type="Pfam" id="PF04542"/>
    </source>
</evidence>
<keyword evidence="3 6" id="KW-0731">Sigma factor</keyword>
<dbReference type="InterPro" id="IPR013324">
    <property type="entry name" value="RNA_pol_sigma_r3/r4-like"/>
</dbReference>
<dbReference type="Pfam" id="PF04542">
    <property type="entry name" value="Sigma70_r2"/>
    <property type="match status" value="1"/>
</dbReference>
<proteinExistence type="inferred from homology"/>
<feature type="domain" description="RNA polymerase sigma-70 region 2" evidence="7">
    <location>
        <begin position="10"/>
        <end position="75"/>
    </location>
</feature>
<dbReference type="PANTHER" id="PTHR43133:SF51">
    <property type="entry name" value="RNA POLYMERASE SIGMA FACTOR"/>
    <property type="match status" value="1"/>
</dbReference>
<keyword evidence="4 6" id="KW-0238">DNA-binding</keyword>
<dbReference type="SUPFAM" id="SSF88946">
    <property type="entry name" value="Sigma2 domain of RNA polymerase sigma factors"/>
    <property type="match status" value="1"/>
</dbReference>
<evidence type="ECO:0000256" key="1">
    <source>
        <dbReference type="ARBA" id="ARBA00010641"/>
    </source>
</evidence>
<dbReference type="SUPFAM" id="SSF88659">
    <property type="entry name" value="Sigma3 and sigma4 domains of RNA polymerase sigma factors"/>
    <property type="match status" value="1"/>
</dbReference>
<evidence type="ECO:0000256" key="4">
    <source>
        <dbReference type="ARBA" id="ARBA00023125"/>
    </source>
</evidence>
<dbReference type="GO" id="GO:0006352">
    <property type="term" value="P:DNA-templated transcription initiation"/>
    <property type="evidence" value="ECO:0007669"/>
    <property type="project" value="InterPro"/>
</dbReference>
<dbReference type="InterPro" id="IPR014284">
    <property type="entry name" value="RNA_pol_sigma-70_dom"/>
</dbReference>
<comment type="similarity">
    <text evidence="1 6">Belongs to the sigma-70 factor family. ECF subfamily.</text>
</comment>
<evidence type="ECO:0000256" key="2">
    <source>
        <dbReference type="ARBA" id="ARBA00023015"/>
    </source>
</evidence>
<dbReference type="InterPro" id="IPR000838">
    <property type="entry name" value="RNA_pol_sigma70_ECF_CS"/>
</dbReference>
<dbReference type="Pfam" id="PF08281">
    <property type="entry name" value="Sigma70_r4_2"/>
    <property type="match status" value="1"/>
</dbReference>
<dbReference type="InterPro" id="IPR039425">
    <property type="entry name" value="RNA_pol_sigma-70-like"/>
</dbReference>
<name>A0A7D3XC57_9BACT</name>
<dbReference type="PANTHER" id="PTHR43133">
    <property type="entry name" value="RNA POLYMERASE ECF-TYPE SIGMA FACTO"/>
    <property type="match status" value="1"/>
</dbReference>
<evidence type="ECO:0000259" key="8">
    <source>
        <dbReference type="Pfam" id="PF08281"/>
    </source>
</evidence>
<dbReference type="InterPro" id="IPR036388">
    <property type="entry name" value="WH-like_DNA-bd_sf"/>
</dbReference>
<dbReference type="InterPro" id="IPR013325">
    <property type="entry name" value="RNA_pol_sigma_r2"/>
</dbReference>
<keyword evidence="2 6" id="KW-0805">Transcription regulation</keyword>
<dbReference type="Gene3D" id="1.10.1740.10">
    <property type="match status" value="1"/>
</dbReference>
<dbReference type="PROSITE" id="PS01063">
    <property type="entry name" value="SIGMA70_ECF"/>
    <property type="match status" value="1"/>
</dbReference>
<reference evidence="9 10" key="1">
    <citation type="submission" date="2019-07" db="EMBL/GenBank/DDBJ databases">
        <title>Thalassofilum flectens gen. nov., sp. nov., a novel moderate thermophilic anaerobe from a shallow sea hot spring in Kunashir Island (Russia), representing a new family in the order Bacteroidales, and proposal of Thalassofilacea fam. nov.</title>
        <authorList>
            <person name="Kochetkova T.V."/>
            <person name="Podosokorskaya O.A."/>
            <person name="Novikov A."/>
            <person name="Elcheninov A.G."/>
            <person name="Toshchakov S.V."/>
            <person name="Kublanov I.V."/>
        </authorList>
    </citation>
    <scope>NUCLEOTIDE SEQUENCE [LARGE SCALE GENOMIC DNA]</scope>
    <source>
        <strain evidence="9 10">38-H</strain>
    </source>
</reference>
<dbReference type="GO" id="GO:0003677">
    <property type="term" value="F:DNA binding"/>
    <property type="evidence" value="ECO:0007669"/>
    <property type="project" value="UniProtKB-KW"/>
</dbReference>
<dbReference type="Gene3D" id="1.10.10.10">
    <property type="entry name" value="Winged helix-like DNA-binding domain superfamily/Winged helix DNA-binding domain"/>
    <property type="match status" value="1"/>
</dbReference>
<dbReference type="NCBIfam" id="TIGR02937">
    <property type="entry name" value="sigma70-ECF"/>
    <property type="match status" value="1"/>
</dbReference>
<dbReference type="AlphaFoldDB" id="A0A7D3XC57"/>
<accession>A0A7D3XC57</accession>
<dbReference type="EMBL" id="CP041345">
    <property type="protein sequence ID" value="QKG78772.1"/>
    <property type="molecule type" value="Genomic_DNA"/>
</dbReference>
<dbReference type="GO" id="GO:0016987">
    <property type="term" value="F:sigma factor activity"/>
    <property type="evidence" value="ECO:0007669"/>
    <property type="project" value="UniProtKB-KW"/>
</dbReference>